<dbReference type="AlphaFoldDB" id="A0A2V3IPQ1"/>
<dbReference type="Gene3D" id="1.10.3460.10">
    <property type="entry name" value="Chlorophyll a/b binding protein domain"/>
    <property type="match status" value="1"/>
</dbReference>
<dbReference type="GO" id="GO:0016168">
    <property type="term" value="F:chlorophyll binding"/>
    <property type="evidence" value="ECO:0007669"/>
    <property type="project" value="UniProtKB-KW"/>
</dbReference>
<keyword evidence="3" id="KW-0602">Photosynthesis</keyword>
<gene>
    <name evidence="6" type="ORF">BWQ96_06133</name>
</gene>
<dbReference type="GO" id="GO:0009507">
    <property type="term" value="C:chloroplast"/>
    <property type="evidence" value="ECO:0007669"/>
    <property type="project" value="UniProtKB-SubCell"/>
</dbReference>
<evidence type="ECO:0000256" key="5">
    <source>
        <dbReference type="PIRSR" id="PIRSR601344-1"/>
    </source>
</evidence>
<dbReference type="GO" id="GO:0016020">
    <property type="term" value="C:membrane"/>
    <property type="evidence" value="ECO:0007669"/>
    <property type="project" value="InterPro"/>
</dbReference>
<organism evidence="6 7">
    <name type="scientific">Gracilariopsis chorda</name>
    <dbReference type="NCBI Taxonomy" id="448386"/>
    <lineage>
        <taxon>Eukaryota</taxon>
        <taxon>Rhodophyta</taxon>
        <taxon>Florideophyceae</taxon>
        <taxon>Rhodymeniophycidae</taxon>
        <taxon>Gracilariales</taxon>
        <taxon>Gracilariaceae</taxon>
        <taxon>Gracilariopsis</taxon>
    </lineage>
</organism>
<feature type="binding site" evidence="5">
    <location>
        <position position="180"/>
    </location>
    <ligand>
        <name>chlorophyll a</name>
        <dbReference type="ChEBI" id="CHEBI:58416"/>
        <label>1</label>
    </ligand>
</feature>
<evidence type="ECO:0000256" key="4">
    <source>
        <dbReference type="ARBA" id="ARBA00022640"/>
    </source>
</evidence>
<evidence type="ECO:0000256" key="3">
    <source>
        <dbReference type="ARBA" id="ARBA00022531"/>
    </source>
</evidence>
<comment type="caution">
    <text evidence="6">The sequence shown here is derived from an EMBL/GenBank/DDBJ whole genome shotgun (WGS) entry which is preliminary data.</text>
</comment>
<dbReference type="Proteomes" id="UP000247409">
    <property type="component" value="Unassembled WGS sequence"/>
</dbReference>
<dbReference type="STRING" id="448386.A0A2V3IPQ1"/>
<feature type="binding site" evidence="5">
    <location>
        <position position="82"/>
    </location>
    <ligand>
        <name>chlorophyll a</name>
        <dbReference type="ChEBI" id="CHEBI:58416"/>
        <label>1</label>
    </ligand>
</feature>
<dbReference type="SUPFAM" id="SSF103511">
    <property type="entry name" value="Chlorophyll a-b binding protein"/>
    <property type="match status" value="1"/>
</dbReference>
<evidence type="ECO:0000313" key="6">
    <source>
        <dbReference type="EMBL" id="PXF44052.1"/>
    </source>
</evidence>
<accession>A0A2V3IPQ1</accession>
<dbReference type="PANTHER" id="PTHR21649">
    <property type="entry name" value="CHLOROPHYLL A/B BINDING PROTEIN"/>
    <property type="match status" value="1"/>
</dbReference>
<dbReference type="InterPro" id="IPR022796">
    <property type="entry name" value="Chloroa_b-bind"/>
</dbReference>
<feature type="binding site" evidence="5">
    <location>
        <position position="177"/>
    </location>
    <ligand>
        <name>chlorophyll a</name>
        <dbReference type="ChEBI" id="CHEBI:58416"/>
        <label>1</label>
    </ligand>
</feature>
<keyword evidence="5" id="KW-0157">Chromophore</keyword>
<dbReference type="InterPro" id="IPR001344">
    <property type="entry name" value="Chloro_AB-bd_pln"/>
</dbReference>
<keyword evidence="4" id="KW-0934">Plastid</keyword>
<evidence type="ECO:0000256" key="1">
    <source>
        <dbReference type="ARBA" id="ARBA00004229"/>
    </source>
</evidence>
<dbReference type="Pfam" id="PF00504">
    <property type="entry name" value="Chloroa_b-bind"/>
    <property type="match status" value="1"/>
</dbReference>
<keyword evidence="2" id="KW-0150">Chloroplast</keyword>
<evidence type="ECO:0000313" key="7">
    <source>
        <dbReference type="Proteomes" id="UP000247409"/>
    </source>
</evidence>
<comment type="subcellular location">
    <subcellularLocation>
        <location evidence="1">Plastid</location>
        <location evidence="1">Chloroplast</location>
    </subcellularLocation>
</comment>
<keyword evidence="5" id="KW-0148">Chlorophyll</keyword>
<sequence length="217" mass="23639">MVAFIPALALGSRPALARSSICGAQLSHTAVSRGAVRMSESSPSVPFLAKPRNLSEDMPGYAGFDPFALSDNIDVKWLQQAEIKHGRVCMLAFLGFLVQEFVHLPGPEFANPVATEALFQVPAAGLWQIFLFCGLMEFIGHKGKITYVNMFEDGAVPGELGFNPMGLKITERVKLQEIKNGRLAMVGVGGVIHSMLLYKVPVIAQLLDFKPMALPYY</sequence>
<protein>
    <submittedName>
        <fullName evidence="6">Fucoxanthin-chlorophyll a-c binding protein A, chloroplastic</fullName>
    </submittedName>
</protein>
<feature type="binding site" evidence="5">
    <location>
        <position position="70"/>
    </location>
    <ligand>
        <name>chlorophyll a</name>
        <dbReference type="ChEBI" id="CHEBI:58416"/>
        <label>1</label>
    </ligand>
</feature>
<feature type="binding site" evidence="5">
    <location>
        <position position="182"/>
    </location>
    <ligand>
        <name>chlorophyll a</name>
        <dbReference type="ChEBI" id="CHEBI:58416"/>
        <label>1</label>
    </ligand>
</feature>
<reference evidence="6 7" key="1">
    <citation type="journal article" date="2018" name="Mol. Biol. Evol.">
        <title>Analysis of the draft genome of the red seaweed Gracilariopsis chorda provides insights into genome size evolution in Rhodophyta.</title>
        <authorList>
            <person name="Lee J."/>
            <person name="Yang E.C."/>
            <person name="Graf L."/>
            <person name="Yang J.H."/>
            <person name="Qiu H."/>
            <person name="Zel Zion U."/>
            <person name="Chan C.X."/>
            <person name="Stephens T.G."/>
            <person name="Weber A.P.M."/>
            <person name="Boo G.H."/>
            <person name="Boo S.M."/>
            <person name="Kim K.M."/>
            <person name="Shin Y."/>
            <person name="Jung M."/>
            <person name="Lee S.J."/>
            <person name="Yim H.S."/>
            <person name="Lee J.H."/>
            <person name="Bhattacharya D."/>
            <person name="Yoon H.S."/>
        </authorList>
    </citation>
    <scope>NUCLEOTIDE SEQUENCE [LARGE SCALE GENOMIC DNA]</scope>
    <source>
        <strain evidence="6 7">SKKU-2015</strain>
        <tissue evidence="6">Whole body</tissue>
    </source>
</reference>
<feature type="binding site" description="axial binding residue" evidence="5">
    <location>
        <position position="87"/>
    </location>
    <ligand>
        <name>chlorophyll b</name>
        <dbReference type="ChEBI" id="CHEBI:61721"/>
        <label>1</label>
    </ligand>
    <ligandPart>
        <name>Mg</name>
        <dbReference type="ChEBI" id="CHEBI:25107"/>
    </ligandPart>
</feature>
<dbReference type="EMBL" id="NBIV01000102">
    <property type="protein sequence ID" value="PXF44052.1"/>
    <property type="molecule type" value="Genomic_DNA"/>
</dbReference>
<dbReference type="OrthoDB" id="423598at2759"/>
<proteinExistence type="predicted"/>
<name>A0A2V3IPQ1_9FLOR</name>
<feature type="binding site" evidence="5">
    <location>
        <position position="85"/>
    </location>
    <ligand>
        <name>chlorophyll a</name>
        <dbReference type="ChEBI" id="CHEBI:58416"/>
        <label>1</label>
    </ligand>
</feature>
<evidence type="ECO:0000256" key="2">
    <source>
        <dbReference type="ARBA" id="ARBA00022528"/>
    </source>
</evidence>
<dbReference type="GO" id="GO:0009765">
    <property type="term" value="P:photosynthesis, light harvesting"/>
    <property type="evidence" value="ECO:0007669"/>
    <property type="project" value="InterPro"/>
</dbReference>
<keyword evidence="7" id="KW-1185">Reference proteome</keyword>